<name>A0A540NJ64_MALBA</name>
<reference evidence="1 2" key="1">
    <citation type="journal article" date="2019" name="G3 (Bethesda)">
        <title>Sequencing of a Wild Apple (Malus baccata) Genome Unravels the Differences Between Cultivated and Wild Apple Species Regarding Disease Resistance and Cold Tolerance.</title>
        <authorList>
            <person name="Chen X."/>
        </authorList>
    </citation>
    <scope>NUCLEOTIDE SEQUENCE [LARGE SCALE GENOMIC DNA]</scope>
    <source>
        <strain evidence="2">cv. Shandingzi</strain>
        <tissue evidence="1">Leaves</tissue>
    </source>
</reference>
<sequence>MEQFKGQPRLPKFAVLKRYDLRLKLDLAACKFGGSVDIDFDIVVDTKFIVLNAAELFFNAGSVFFAHGCSSKVIDVHLLFKFVELTEKRSRNESEVFG</sequence>
<accession>A0A540NJ64</accession>
<proteinExistence type="predicted"/>
<dbReference type="Gene3D" id="2.60.40.1730">
    <property type="entry name" value="tricorn interacting facor f3 domain"/>
    <property type="match status" value="1"/>
</dbReference>
<dbReference type="Proteomes" id="UP000315295">
    <property type="component" value="Unassembled WGS sequence"/>
</dbReference>
<dbReference type="STRING" id="106549.A0A540NJ64"/>
<keyword evidence="2" id="KW-1185">Reference proteome</keyword>
<dbReference type="InterPro" id="IPR042097">
    <property type="entry name" value="Aminopeptidase_N-like_N_sf"/>
</dbReference>
<evidence type="ECO:0000313" key="1">
    <source>
        <dbReference type="EMBL" id="TQE11098.1"/>
    </source>
</evidence>
<dbReference type="AlphaFoldDB" id="A0A540NJ64"/>
<evidence type="ECO:0000313" key="2">
    <source>
        <dbReference type="Proteomes" id="UP000315295"/>
    </source>
</evidence>
<dbReference type="SUPFAM" id="SSF63737">
    <property type="entry name" value="Leukotriene A4 hydrolase N-terminal domain"/>
    <property type="match status" value="1"/>
</dbReference>
<comment type="caution">
    <text evidence="1">The sequence shown here is derived from an EMBL/GenBank/DDBJ whole genome shotgun (WGS) entry which is preliminary data.</text>
</comment>
<dbReference type="EMBL" id="VIEB01000032">
    <property type="protein sequence ID" value="TQE11098.1"/>
    <property type="molecule type" value="Genomic_DNA"/>
</dbReference>
<organism evidence="1 2">
    <name type="scientific">Malus baccata</name>
    <name type="common">Siberian crab apple</name>
    <name type="synonym">Pyrus baccata</name>
    <dbReference type="NCBI Taxonomy" id="106549"/>
    <lineage>
        <taxon>Eukaryota</taxon>
        <taxon>Viridiplantae</taxon>
        <taxon>Streptophyta</taxon>
        <taxon>Embryophyta</taxon>
        <taxon>Tracheophyta</taxon>
        <taxon>Spermatophyta</taxon>
        <taxon>Magnoliopsida</taxon>
        <taxon>eudicotyledons</taxon>
        <taxon>Gunneridae</taxon>
        <taxon>Pentapetalae</taxon>
        <taxon>rosids</taxon>
        <taxon>fabids</taxon>
        <taxon>Rosales</taxon>
        <taxon>Rosaceae</taxon>
        <taxon>Amygdaloideae</taxon>
        <taxon>Maleae</taxon>
        <taxon>Malus</taxon>
    </lineage>
</organism>
<protein>
    <submittedName>
        <fullName evidence="1">Uncharacterized protein</fullName>
    </submittedName>
</protein>
<gene>
    <name evidence="1" type="ORF">C1H46_003104</name>
</gene>